<gene>
    <name evidence="2" type="ORF">EDD30_1821</name>
</gene>
<proteinExistence type="predicted"/>
<accession>A0A3N1GFR1</accession>
<dbReference type="PROSITE" id="PS52045">
    <property type="entry name" value="NEPROSIN_PEP_CD"/>
    <property type="match status" value="1"/>
</dbReference>
<evidence type="ECO:0000313" key="3">
    <source>
        <dbReference type="Proteomes" id="UP000271683"/>
    </source>
</evidence>
<dbReference type="Pfam" id="PF03080">
    <property type="entry name" value="Neprosin"/>
    <property type="match status" value="1"/>
</dbReference>
<dbReference type="PANTHER" id="PTHR31589">
    <property type="entry name" value="PROTEIN, PUTATIVE (DUF239)-RELATED-RELATED"/>
    <property type="match status" value="1"/>
</dbReference>
<dbReference type="EMBL" id="RJKL01000001">
    <property type="protein sequence ID" value="ROP29038.1"/>
    <property type="molecule type" value="Genomic_DNA"/>
</dbReference>
<comment type="caution">
    <text evidence="2">The sequence shown here is derived from an EMBL/GenBank/DDBJ whole genome shotgun (WGS) entry which is preliminary data.</text>
</comment>
<sequence length="371" mass="38544">MSNTRRGWLAAGLTAVVAGSLSTGWTLNAYAEEAPPPVAAAEAGEPVPPALLPWGERPSRLKSAQAGLSSAAVAAAGADAAPAEAGESREPEPVFAPKGHVAVSEEPTRITIAQAPAALAERAKRAAQAERAATSAPGVTAAKVERGNRGDRSGTFYHYAAGSQIGATDGTSANLHVAKPELASADAHTLTEIAVQSADGKQVVEVGWTVDRKVNGDDDPHLFVFHWKDGKPTCYNACGFEVYSQATIKPGATLPTGVQKRFGVQRSGAAWWIAYDSEWVGYFPDKLWNGTFTRAGATQWFGEVASATESTCTDMGKGLPPTDGTASRIGTIQMVNGPDPNASVRSTNPHYGVLSLSPSTFRYGGPGNGPC</sequence>
<organism evidence="2 3">
    <name type="scientific">Couchioplanes caeruleus</name>
    <dbReference type="NCBI Taxonomy" id="56438"/>
    <lineage>
        <taxon>Bacteria</taxon>
        <taxon>Bacillati</taxon>
        <taxon>Actinomycetota</taxon>
        <taxon>Actinomycetes</taxon>
        <taxon>Micromonosporales</taxon>
        <taxon>Micromonosporaceae</taxon>
        <taxon>Couchioplanes</taxon>
    </lineage>
</organism>
<evidence type="ECO:0000313" key="2">
    <source>
        <dbReference type="EMBL" id="ROP29038.1"/>
    </source>
</evidence>
<protein>
    <submittedName>
        <fullName evidence="2">Uncharacterized protein DUF239</fullName>
    </submittedName>
</protein>
<dbReference type="RefSeq" id="WP_244945176.1">
    <property type="nucleotide sequence ID" value="NZ_RJKL01000001.1"/>
</dbReference>
<dbReference type="Proteomes" id="UP000271683">
    <property type="component" value="Unassembled WGS sequence"/>
</dbReference>
<dbReference type="InterPro" id="IPR004314">
    <property type="entry name" value="Neprosin"/>
</dbReference>
<reference evidence="2 3" key="1">
    <citation type="submission" date="2018-11" db="EMBL/GenBank/DDBJ databases">
        <title>Sequencing the genomes of 1000 actinobacteria strains.</title>
        <authorList>
            <person name="Klenk H.-P."/>
        </authorList>
    </citation>
    <scope>NUCLEOTIDE SEQUENCE [LARGE SCALE GENOMIC DNA]</scope>
    <source>
        <strain evidence="2 3">DSM 43634</strain>
    </source>
</reference>
<dbReference type="InterPro" id="IPR053168">
    <property type="entry name" value="Glutamic_endopeptidase"/>
</dbReference>
<dbReference type="InterPro" id="IPR006311">
    <property type="entry name" value="TAT_signal"/>
</dbReference>
<evidence type="ECO:0000259" key="1">
    <source>
        <dbReference type="PROSITE" id="PS52045"/>
    </source>
</evidence>
<feature type="domain" description="Neprosin PEP catalytic" evidence="1">
    <location>
        <begin position="149"/>
        <end position="371"/>
    </location>
</feature>
<dbReference type="AlphaFoldDB" id="A0A3N1GFR1"/>
<dbReference type="PROSITE" id="PS51318">
    <property type="entry name" value="TAT"/>
    <property type="match status" value="1"/>
</dbReference>
<name>A0A3N1GFR1_9ACTN</name>